<dbReference type="PANTHER" id="PTHR13146">
    <property type="match status" value="1"/>
</dbReference>
<name>A0A812M2Z7_9DINO</name>
<keyword evidence="3" id="KW-1185">Reference proteome</keyword>
<sequence>MVPAFFDVLGTGLCCMGFLFMPASVWQLLRGANIVFAGALAAIFAVTCLGRRLYCFHYIGLVFCVAGLFLVGLASVWGHDLQAAAEGKGSGNVQLLMLGICLALAGQVFQAAQAVAEEWLLRDVDLPGLQVVGFQGAWGFLAMLFFVFPMLYLLPGQDHGHAEDEVNAFQLLRSNPTLSAMMGLYIFSVVMYNISGIAVTGALSAVHRLMIEALRTLIVWAFGLSIHYLVDHTSALGEVWTPYSWLEVAGFLVLMMGQAIYGALIKIPLLYYPPTGIEVAS</sequence>
<keyword evidence="1" id="KW-1133">Transmembrane helix</keyword>
<keyword evidence="1" id="KW-0472">Membrane</keyword>
<protein>
    <submittedName>
        <fullName evidence="2">SLC35F6 protein</fullName>
    </submittedName>
</protein>
<evidence type="ECO:0000313" key="2">
    <source>
        <dbReference type="EMBL" id="CAE7251183.1"/>
    </source>
</evidence>
<dbReference type="EMBL" id="CAJNDS010001191">
    <property type="protein sequence ID" value="CAE7251183.1"/>
    <property type="molecule type" value="Genomic_DNA"/>
</dbReference>
<accession>A0A812M2Z7</accession>
<reference evidence="2" key="1">
    <citation type="submission" date="2021-02" db="EMBL/GenBank/DDBJ databases">
        <authorList>
            <person name="Dougan E. K."/>
            <person name="Rhodes N."/>
            <person name="Thang M."/>
            <person name="Chan C."/>
        </authorList>
    </citation>
    <scope>NUCLEOTIDE SEQUENCE</scope>
</reference>
<feature type="transmembrane region" description="Helical" evidence="1">
    <location>
        <begin position="56"/>
        <end position="76"/>
    </location>
</feature>
<feature type="transmembrane region" description="Helical" evidence="1">
    <location>
        <begin position="128"/>
        <end position="154"/>
    </location>
</feature>
<dbReference type="PANTHER" id="PTHR13146:SF3">
    <property type="entry name" value="EAMA DOMAIN-CONTAINING PROTEIN"/>
    <property type="match status" value="1"/>
</dbReference>
<feature type="transmembrane region" description="Helical" evidence="1">
    <location>
        <begin position="242"/>
        <end position="264"/>
    </location>
</feature>
<evidence type="ECO:0000256" key="1">
    <source>
        <dbReference type="SAM" id="Phobius"/>
    </source>
</evidence>
<dbReference type="OrthoDB" id="29773at2759"/>
<feature type="transmembrane region" description="Helical" evidence="1">
    <location>
        <begin position="31"/>
        <end position="49"/>
    </location>
</feature>
<keyword evidence="1" id="KW-0812">Transmembrane</keyword>
<feature type="transmembrane region" description="Helical" evidence="1">
    <location>
        <begin position="96"/>
        <end position="116"/>
    </location>
</feature>
<proteinExistence type="predicted"/>
<organism evidence="2 3">
    <name type="scientific">Symbiodinium natans</name>
    <dbReference type="NCBI Taxonomy" id="878477"/>
    <lineage>
        <taxon>Eukaryota</taxon>
        <taxon>Sar</taxon>
        <taxon>Alveolata</taxon>
        <taxon>Dinophyceae</taxon>
        <taxon>Suessiales</taxon>
        <taxon>Symbiodiniaceae</taxon>
        <taxon>Symbiodinium</taxon>
    </lineage>
</organism>
<feature type="transmembrane region" description="Helical" evidence="1">
    <location>
        <begin position="182"/>
        <end position="206"/>
    </location>
</feature>
<gene>
    <name evidence="2" type="primary">SLC35F6</name>
    <name evidence="2" type="ORF">SNAT2548_LOCUS12417</name>
</gene>
<feature type="transmembrane region" description="Helical" evidence="1">
    <location>
        <begin position="213"/>
        <end position="230"/>
    </location>
</feature>
<dbReference type="AlphaFoldDB" id="A0A812M2Z7"/>
<dbReference type="Proteomes" id="UP000604046">
    <property type="component" value="Unassembled WGS sequence"/>
</dbReference>
<dbReference type="GO" id="GO:0016020">
    <property type="term" value="C:membrane"/>
    <property type="evidence" value="ECO:0007669"/>
    <property type="project" value="TreeGrafter"/>
</dbReference>
<comment type="caution">
    <text evidence="2">The sequence shown here is derived from an EMBL/GenBank/DDBJ whole genome shotgun (WGS) entry which is preliminary data.</text>
</comment>
<evidence type="ECO:0000313" key="3">
    <source>
        <dbReference type="Proteomes" id="UP000604046"/>
    </source>
</evidence>